<organism evidence="4 5">
    <name type="scientific">Reyranella soli</name>
    <dbReference type="NCBI Taxonomy" id="1230389"/>
    <lineage>
        <taxon>Bacteria</taxon>
        <taxon>Pseudomonadati</taxon>
        <taxon>Pseudomonadota</taxon>
        <taxon>Alphaproteobacteria</taxon>
        <taxon>Hyphomicrobiales</taxon>
        <taxon>Reyranellaceae</taxon>
        <taxon>Reyranella</taxon>
    </lineage>
</organism>
<evidence type="ECO:0000313" key="4">
    <source>
        <dbReference type="EMBL" id="GEP58925.1"/>
    </source>
</evidence>
<dbReference type="GO" id="GO:0017168">
    <property type="term" value="F:5-oxoprolinase (ATP-hydrolyzing) activity"/>
    <property type="evidence" value="ECO:0007669"/>
    <property type="project" value="TreeGrafter"/>
</dbReference>
<feature type="domain" description="Acetophenone carboxylase-like C-terminal" evidence="3">
    <location>
        <begin position="533"/>
        <end position="674"/>
    </location>
</feature>
<keyword evidence="5" id="KW-1185">Reference proteome</keyword>
<dbReference type="Proteomes" id="UP000321058">
    <property type="component" value="Unassembled WGS sequence"/>
</dbReference>
<dbReference type="InterPro" id="IPR008040">
    <property type="entry name" value="Hydant_A_N"/>
</dbReference>
<dbReference type="InterPro" id="IPR002821">
    <property type="entry name" value="Hydantoinase_A"/>
</dbReference>
<dbReference type="PANTHER" id="PTHR11365">
    <property type="entry name" value="5-OXOPROLINASE RELATED"/>
    <property type="match status" value="1"/>
</dbReference>
<dbReference type="GO" id="GO:0006749">
    <property type="term" value="P:glutathione metabolic process"/>
    <property type="evidence" value="ECO:0007669"/>
    <property type="project" value="TreeGrafter"/>
</dbReference>
<dbReference type="Pfam" id="PF01968">
    <property type="entry name" value="Hydantoinase_A"/>
    <property type="match status" value="1"/>
</dbReference>
<dbReference type="InterPro" id="IPR045079">
    <property type="entry name" value="Oxoprolinase-like"/>
</dbReference>
<proteinExistence type="predicted"/>
<reference evidence="4 5" key="1">
    <citation type="submission" date="2019-07" db="EMBL/GenBank/DDBJ databases">
        <title>Whole genome shotgun sequence of Reyranella soli NBRC 108950.</title>
        <authorList>
            <person name="Hosoyama A."/>
            <person name="Uohara A."/>
            <person name="Ohji S."/>
            <person name="Ichikawa N."/>
        </authorList>
    </citation>
    <scope>NUCLEOTIDE SEQUENCE [LARGE SCALE GENOMIC DNA]</scope>
    <source>
        <strain evidence="4 5">NBRC 108950</strain>
    </source>
</reference>
<feature type="domain" description="Hydantoinase A/oxoprolinase" evidence="1">
    <location>
        <begin position="202"/>
        <end position="499"/>
    </location>
</feature>
<dbReference type="EMBL" id="BKAJ01000114">
    <property type="protein sequence ID" value="GEP58925.1"/>
    <property type="molecule type" value="Genomic_DNA"/>
</dbReference>
<accession>A0A512NJ36</accession>
<sequence>MFRIGTDIGGTFTDFVVIDDRTRSLRLEKTLTTPHDPSEGIFEGLALLAEQTGTLLPDAAKLVHGTTLVINALIEQKGVKTALLTTVGFRDVIEMRNELRYDVYDLQIDYPKPLVPRALRFEVAERTLVDGRVQTAPDPSEIQAIAAMLRAAGVRSVAVCFLHAYANATNERAVARVLAEHAPELAVSLSSDVLPQIKEYERTSTTTANAYVKPVVAKYLQRITDGLAERGFGGDFYVMQSGGGVVATGVAQEFPIKILESGPAGGVAAARWWGDLLGIRDLLCFDMGGTTAKLCTIARGEALVTDEYEAARVYRFKRGSGFAISVPVFDLLEIGTGGGSIARIDHLGLVKVGPHSAGAMPGPASYGRGGTEPTVTDADLVLGYLDPDYFLGGSMKLHTDKAEAAVKSGVADRLAGMKTVDAAHGIHEIANEDMASAARLHLAERGEDVGALTMIAYGGAGPVHAYGLARKLGIKRLIVPPAAGVMSALGMLVEDLAIERARTVKAAVATLDMDGLARVLEELGTEARTLLNAPAGNVEFATVVEMRYRGQGYNVRIALPTGSAPPKPERSSLVEQFETHYRQQYGRVYTDVEIELVNVRVVARLQPEHRFEPQLVPPAKSDVLEARKGSRRAYFGKDGMHDCPVFDRYRLGAGHVYKGAAFVEERETTTLIGPAGGFSVNEYGMLVVDVA</sequence>
<evidence type="ECO:0000259" key="3">
    <source>
        <dbReference type="Pfam" id="PF19278"/>
    </source>
</evidence>
<evidence type="ECO:0000313" key="5">
    <source>
        <dbReference type="Proteomes" id="UP000321058"/>
    </source>
</evidence>
<feature type="domain" description="Hydantoinase/oxoprolinase N-terminal" evidence="2">
    <location>
        <begin position="3"/>
        <end position="181"/>
    </location>
</feature>
<dbReference type="RefSeq" id="WP_147154307.1">
    <property type="nucleotide sequence ID" value="NZ_BKAJ01000114.1"/>
</dbReference>
<gene>
    <name evidence="4" type="ORF">RSO01_60910</name>
</gene>
<dbReference type="GO" id="GO:0005829">
    <property type="term" value="C:cytosol"/>
    <property type="evidence" value="ECO:0007669"/>
    <property type="project" value="TreeGrafter"/>
</dbReference>
<dbReference type="Pfam" id="PF05378">
    <property type="entry name" value="Hydant_A_N"/>
    <property type="match status" value="1"/>
</dbReference>
<name>A0A512NJ36_9HYPH</name>
<dbReference type="InterPro" id="IPR049517">
    <property type="entry name" value="ACX-like_C"/>
</dbReference>
<dbReference type="PANTHER" id="PTHR11365:SF23">
    <property type="entry name" value="HYPOTHETICAL 5-OXOPROLINASE (EUROFUNG)-RELATED"/>
    <property type="match status" value="1"/>
</dbReference>
<dbReference type="Pfam" id="PF19278">
    <property type="entry name" value="Hydant_A_C"/>
    <property type="match status" value="1"/>
</dbReference>
<protein>
    <submittedName>
        <fullName evidence="4">Methylhydantoinase</fullName>
    </submittedName>
</protein>
<dbReference type="OrthoDB" id="9759608at2"/>
<dbReference type="AlphaFoldDB" id="A0A512NJ36"/>
<comment type="caution">
    <text evidence="4">The sequence shown here is derived from an EMBL/GenBank/DDBJ whole genome shotgun (WGS) entry which is preliminary data.</text>
</comment>
<evidence type="ECO:0000259" key="1">
    <source>
        <dbReference type="Pfam" id="PF01968"/>
    </source>
</evidence>
<evidence type="ECO:0000259" key="2">
    <source>
        <dbReference type="Pfam" id="PF05378"/>
    </source>
</evidence>